<evidence type="ECO:0000256" key="8">
    <source>
        <dbReference type="SAM" id="Phobius"/>
    </source>
</evidence>
<dbReference type="AlphaFoldDB" id="A0A8J5MSN7"/>
<keyword evidence="10" id="KW-1185">Reference proteome</keyword>
<dbReference type="GO" id="GO:0005886">
    <property type="term" value="C:plasma membrane"/>
    <property type="evidence" value="ECO:0007669"/>
    <property type="project" value="UniProtKB-SubCell"/>
</dbReference>
<keyword evidence="3 8" id="KW-0812">Transmembrane</keyword>
<gene>
    <name evidence="9" type="primary">Glrk-L87</name>
    <name evidence="9" type="ORF">Hamer_G007870</name>
</gene>
<protein>
    <submittedName>
        <fullName evidence="9">Putative Glutamate receptor-like 87</fullName>
    </submittedName>
</protein>
<sequence>MGLKMKFSAIRYFPYNDYTPDSSEPGSTVTLKDCLDARLLSREEIDIGMPTAPAVERSVVLDNFGAYQADVVCPVSLKPTLLPQYLSLIRPFAGELWGGLLLSVLAWGVVMWLLQNAWWWVTGDRGVKFSTALLYGWAVLLERPTSNPPVNDSGRPLTATEGLHKVLEGRNSFITPRFYITVVIDSHYTDSYSQSPFYISKTGIKIIAAFGWSFRKGAPYYRRFHQMVLRLTDAGIIQHWTDDVIARRVKENRAAAALDPIATLSNEKEMVLGMQHMQGAFYLLFLGCGLVILILLMEYIVQYHPRLNKTFAITTRPEE</sequence>
<evidence type="ECO:0000256" key="1">
    <source>
        <dbReference type="ARBA" id="ARBA00004651"/>
    </source>
</evidence>
<name>A0A8J5MSN7_HOMAM</name>
<evidence type="ECO:0000256" key="4">
    <source>
        <dbReference type="ARBA" id="ARBA00022989"/>
    </source>
</evidence>
<dbReference type="EMBL" id="JAHLQT010027705">
    <property type="protein sequence ID" value="KAG7162353.1"/>
    <property type="molecule type" value="Genomic_DNA"/>
</dbReference>
<feature type="transmembrane region" description="Helical" evidence="8">
    <location>
        <begin position="96"/>
        <end position="114"/>
    </location>
</feature>
<reference evidence="9" key="1">
    <citation type="journal article" date="2021" name="Sci. Adv.">
        <title>The American lobster genome reveals insights on longevity, neural, and immune adaptations.</title>
        <authorList>
            <person name="Polinski J.M."/>
            <person name="Zimin A.V."/>
            <person name="Clark K.F."/>
            <person name="Kohn A.B."/>
            <person name="Sadowski N."/>
            <person name="Timp W."/>
            <person name="Ptitsyn A."/>
            <person name="Khanna P."/>
            <person name="Romanova D.Y."/>
            <person name="Williams P."/>
            <person name="Greenwood S.J."/>
            <person name="Moroz L.L."/>
            <person name="Walt D.R."/>
            <person name="Bodnar A.G."/>
        </authorList>
    </citation>
    <scope>NUCLEOTIDE SEQUENCE</scope>
    <source>
        <strain evidence="9">GMGI-L3</strain>
    </source>
</reference>
<keyword evidence="2" id="KW-1003">Cell membrane</keyword>
<organism evidence="9 10">
    <name type="scientific">Homarus americanus</name>
    <name type="common">American lobster</name>
    <dbReference type="NCBI Taxonomy" id="6706"/>
    <lineage>
        <taxon>Eukaryota</taxon>
        <taxon>Metazoa</taxon>
        <taxon>Ecdysozoa</taxon>
        <taxon>Arthropoda</taxon>
        <taxon>Crustacea</taxon>
        <taxon>Multicrustacea</taxon>
        <taxon>Malacostraca</taxon>
        <taxon>Eumalacostraca</taxon>
        <taxon>Eucarida</taxon>
        <taxon>Decapoda</taxon>
        <taxon>Pleocyemata</taxon>
        <taxon>Astacidea</taxon>
        <taxon>Nephropoidea</taxon>
        <taxon>Nephropidae</taxon>
        <taxon>Homarus</taxon>
    </lineage>
</organism>
<dbReference type="PANTHER" id="PTHR42643">
    <property type="entry name" value="IONOTROPIC RECEPTOR 20A-RELATED"/>
    <property type="match status" value="1"/>
</dbReference>
<feature type="transmembrane region" description="Helical" evidence="8">
    <location>
        <begin position="280"/>
        <end position="301"/>
    </location>
</feature>
<dbReference type="InterPro" id="IPR052192">
    <property type="entry name" value="Insect_Ionotropic_Sensory_Rcpt"/>
</dbReference>
<evidence type="ECO:0000313" key="9">
    <source>
        <dbReference type="EMBL" id="KAG7162353.1"/>
    </source>
</evidence>
<accession>A0A8J5MSN7</accession>
<evidence type="ECO:0000256" key="3">
    <source>
        <dbReference type="ARBA" id="ARBA00022692"/>
    </source>
</evidence>
<dbReference type="PANTHER" id="PTHR42643:SF24">
    <property type="entry name" value="IONOTROPIC RECEPTOR 60A"/>
    <property type="match status" value="1"/>
</dbReference>
<comment type="caution">
    <text evidence="9">The sequence shown here is derived from an EMBL/GenBank/DDBJ whole genome shotgun (WGS) entry which is preliminary data.</text>
</comment>
<evidence type="ECO:0000256" key="5">
    <source>
        <dbReference type="ARBA" id="ARBA00023136"/>
    </source>
</evidence>
<evidence type="ECO:0000256" key="7">
    <source>
        <dbReference type="ARBA" id="ARBA00023180"/>
    </source>
</evidence>
<comment type="subcellular location">
    <subcellularLocation>
        <location evidence="1">Cell membrane</location>
        <topology evidence="1">Multi-pass membrane protein</topology>
    </subcellularLocation>
</comment>
<keyword evidence="5 8" id="KW-0472">Membrane</keyword>
<proteinExistence type="predicted"/>
<dbReference type="Proteomes" id="UP000747542">
    <property type="component" value="Unassembled WGS sequence"/>
</dbReference>
<keyword evidence="4 8" id="KW-1133">Transmembrane helix</keyword>
<evidence type="ECO:0000313" key="10">
    <source>
        <dbReference type="Proteomes" id="UP000747542"/>
    </source>
</evidence>
<keyword evidence="7" id="KW-0325">Glycoprotein</keyword>
<evidence type="ECO:0000256" key="2">
    <source>
        <dbReference type="ARBA" id="ARBA00022475"/>
    </source>
</evidence>
<evidence type="ECO:0000256" key="6">
    <source>
        <dbReference type="ARBA" id="ARBA00023170"/>
    </source>
</evidence>
<keyword evidence="6 9" id="KW-0675">Receptor</keyword>
<dbReference type="Gene3D" id="1.10.287.70">
    <property type="match status" value="1"/>
</dbReference>